<name>A0A5J4WYQ0_9EUKA</name>
<dbReference type="EMBL" id="SNRW01000594">
    <property type="protein sequence ID" value="KAA6400248.1"/>
    <property type="molecule type" value="Genomic_DNA"/>
</dbReference>
<proteinExistence type="predicted"/>
<organism evidence="1 2">
    <name type="scientific">Streblomastix strix</name>
    <dbReference type="NCBI Taxonomy" id="222440"/>
    <lineage>
        <taxon>Eukaryota</taxon>
        <taxon>Metamonada</taxon>
        <taxon>Preaxostyla</taxon>
        <taxon>Oxymonadida</taxon>
        <taxon>Streblomastigidae</taxon>
        <taxon>Streblomastix</taxon>
    </lineage>
</organism>
<dbReference type="AlphaFoldDB" id="A0A5J4WYQ0"/>
<protein>
    <submittedName>
        <fullName evidence="1">Uncharacterized protein</fullName>
    </submittedName>
</protein>
<reference evidence="1 2" key="1">
    <citation type="submission" date="2019-03" db="EMBL/GenBank/DDBJ databases">
        <title>Single cell metagenomics reveals metabolic interactions within the superorganism composed of flagellate Streblomastix strix and complex community of Bacteroidetes bacteria on its surface.</title>
        <authorList>
            <person name="Treitli S.C."/>
            <person name="Kolisko M."/>
            <person name="Husnik F."/>
            <person name="Keeling P."/>
            <person name="Hampl V."/>
        </authorList>
    </citation>
    <scope>NUCLEOTIDE SEQUENCE [LARGE SCALE GENOMIC DNA]</scope>
    <source>
        <strain evidence="1">ST1C</strain>
    </source>
</reference>
<comment type="caution">
    <text evidence="1">The sequence shown here is derived from an EMBL/GenBank/DDBJ whole genome shotgun (WGS) entry which is preliminary data.</text>
</comment>
<evidence type="ECO:0000313" key="2">
    <source>
        <dbReference type="Proteomes" id="UP000324800"/>
    </source>
</evidence>
<accession>A0A5J4WYQ0</accession>
<sequence>MKELADAKELQYKNNLQDLKKGSIITIHLDLKKTAHGFEKQRRQFNEIATFIKYELGNVVCELLKPYNDIKIVEVGRPKKYFTEQEAQEMAKKQRGEAKKRQHIGLSSIKLLHYFLLDHQDHILHIAHRLTDYKLRFRQGLCNMANDYPKWKLKLSKMQHNIVSTGSRKIYFQQQIGEDQFHCQLLDRLSPIRIIGGQDLYDGQNEN</sequence>
<evidence type="ECO:0000313" key="1">
    <source>
        <dbReference type="EMBL" id="KAA6400248.1"/>
    </source>
</evidence>
<dbReference type="Proteomes" id="UP000324800">
    <property type="component" value="Unassembled WGS sequence"/>
</dbReference>
<gene>
    <name evidence="1" type="ORF">EZS28_004227</name>
</gene>